<dbReference type="GO" id="GO:0006747">
    <property type="term" value="P:FAD biosynthetic process"/>
    <property type="evidence" value="ECO:0007669"/>
    <property type="project" value="UniProtKB-UniRule"/>
</dbReference>
<dbReference type="PIRSF" id="PIRSF004491">
    <property type="entry name" value="FAD_Synth"/>
    <property type="match status" value="1"/>
</dbReference>
<dbReference type="Gene3D" id="2.40.30.30">
    <property type="entry name" value="Riboflavin kinase-like"/>
    <property type="match status" value="1"/>
</dbReference>
<evidence type="ECO:0000256" key="12">
    <source>
        <dbReference type="ARBA" id="ARBA00023268"/>
    </source>
</evidence>
<comment type="pathway">
    <text evidence="2 15">Cofactor biosynthesis; FAD biosynthesis; FAD from FMN: step 1/1.</text>
</comment>
<sequence>MHRGHRAVLARLVDEARSHDLASIVLTFHPHPLEVLHPERAPEAICSLEQRLEHLERAGVDVVVAQAFTHELAAQSPREFVTETYVRNFGMRRIVVGRDSRFGRHNAGTVDTLRELGEELGFDVVVLEDVGDPATTRWSSTAVRTALGQGRIDAASEHLGRPHCVRGTVVHGERRGRELGFPTANLSADAEGMVPADGVYAGWLVRDTLPEGDPERRQPAAISVGSNPTFDAHRRTVEAHVLDRTDLDLYGEPVTIEFVERLRGMVRYEGIEPLIEQMRADVSAAREVLS</sequence>
<dbReference type="InterPro" id="IPR015864">
    <property type="entry name" value="FAD_synthase"/>
</dbReference>
<dbReference type="EMBL" id="CP001686">
    <property type="protein sequence ID" value="ACV06191.1"/>
    <property type="molecule type" value="Genomic_DNA"/>
</dbReference>
<comment type="pathway">
    <text evidence="3 15">Cofactor biosynthesis; FMN biosynthesis; FMN from riboflavin (ATP route): step 1/1.</text>
</comment>
<evidence type="ECO:0000256" key="11">
    <source>
        <dbReference type="ARBA" id="ARBA00022840"/>
    </source>
</evidence>
<dbReference type="PANTHER" id="PTHR22749">
    <property type="entry name" value="RIBOFLAVIN KINASE/FMN ADENYLYLTRANSFERASE"/>
    <property type="match status" value="1"/>
</dbReference>
<evidence type="ECO:0000256" key="10">
    <source>
        <dbReference type="ARBA" id="ARBA00022827"/>
    </source>
</evidence>
<evidence type="ECO:0000256" key="13">
    <source>
        <dbReference type="ARBA" id="ARBA00047880"/>
    </source>
</evidence>
<reference evidence="17 18" key="1">
    <citation type="journal article" date="2009" name="Stand. Genomic Sci.">
        <title>Complete genome sequence of Kytococcus sedentarius type strain (541).</title>
        <authorList>
            <person name="Sims D."/>
            <person name="Brettin T."/>
            <person name="Detter J.C."/>
            <person name="Han C."/>
            <person name="Lapidus A."/>
            <person name="Copeland A."/>
            <person name="Glavina Del Rio T."/>
            <person name="Nolan M."/>
            <person name="Chen F."/>
            <person name="Lucas S."/>
            <person name="Tice H."/>
            <person name="Cheng J.F."/>
            <person name="Bruce D."/>
            <person name="Goodwin L."/>
            <person name="Pitluck S."/>
            <person name="Ovchinnikova G."/>
            <person name="Pati A."/>
            <person name="Ivanova N."/>
            <person name="Mavrommatis K."/>
            <person name="Chen A."/>
            <person name="Palaniappan K."/>
            <person name="D'haeseleer P."/>
            <person name="Chain P."/>
            <person name="Bristow J."/>
            <person name="Eisen J.A."/>
            <person name="Markowitz V."/>
            <person name="Hugenholtz P."/>
            <person name="Schneider S."/>
            <person name="Goker M."/>
            <person name="Pukall R."/>
            <person name="Kyrpides N.C."/>
            <person name="Klenk H.P."/>
        </authorList>
    </citation>
    <scope>NUCLEOTIDE SEQUENCE [LARGE SCALE GENOMIC DNA]</scope>
    <source>
        <strain evidence="18">ATCC 14392 / DSM 20547 / JCM 11482 / CCUG 33030 / NBRC 15357 / NCTC 11040 / CCM 314 / 541</strain>
    </source>
</reference>
<dbReference type="UniPathway" id="UPA00276">
    <property type="reaction ID" value="UER00406"/>
</dbReference>
<dbReference type="InterPro" id="IPR015865">
    <property type="entry name" value="Riboflavin_kinase_bac/euk"/>
</dbReference>
<organism evidence="17 18">
    <name type="scientific">Kytococcus sedentarius (strain ATCC 14392 / DSM 20547 / JCM 11482 / CCUG 33030 / NBRC 15357 / NCTC 11040 / CCM 314 / 541)</name>
    <name type="common">Micrococcus sedentarius</name>
    <dbReference type="NCBI Taxonomy" id="478801"/>
    <lineage>
        <taxon>Bacteria</taxon>
        <taxon>Bacillati</taxon>
        <taxon>Actinomycetota</taxon>
        <taxon>Actinomycetes</taxon>
        <taxon>Micrococcales</taxon>
        <taxon>Kytococcaceae</taxon>
        <taxon>Kytococcus</taxon>
    </lineage>
</organism>
<dbReference type="FunFam" id="2.40.30.30:FF:000003">
    <property type="entry name" value="Riboflavin biosynthesis protein"/>
    <property type="match status" value="1"/>
</dbReference>
<dbReference type="NCBIfam" id="TIGR00083">
    <property type="entry name" value="ribF"/>
    <property type="match status" value="1"/>
</dbReference>
<dbReference type="NCBIfam" id="NF004160">
    <property type="entry name" value="PRK05627.1-3"/>
    <property type="match status" value="1"/>
</dbReference>
<keyword evidence="11 15" id="KW-0067">ATP-binding</keyword>
<dbReference type="AlphaFoldDB" id="C7NH21"/>
<keyword evidence="7 15" id="KW-0548">Nucleotidyltransferase</keyword>
<dbReference type="Pfam" id="PF01687">
    <property type="entry name" value="Flavokinase"/>
    <property type="match status" value="1"/>
</dbReference>
<keyword evidence="5 15" id="KW-0288">FMN</keyword>
<evidence type="ECO:0000256" key="3">
    <source>
        <dbReference type="ARBA" id="ARBA00005201"/>
    </source>
</evidence>
<dbReference type="SUPFAM" id="SSF52374">
    <property type="entry name" value="Nucleotidylyl transferase"/>
    <property type="match status" value="1"/>
</dbReference>
<evidence type="ECO:0000256" key="14">
    <source>
        <dbReference type="ARBA" id="ARBA00049494"/>
    </source>
</evidence>
<keyword evidence="4 15" id="KW-0285">Flavoprotein</keyword>
<dbReference type="GO" id="GO:0008531">
    <property type="term" value="F:riboflavin kinase activity"/>
    <property type="evidence" value="ECO:0007669"/>
    <property type="project" value="UniProtKB-UniRule"/>
</dbReference>
<evidence type="ECO:0000256" key="7">
    <source>
        <dbReference type="ARBA" id="ARBA00022695"/>
    </source>
</evidence>
<evidence type="ECO:0000313" key="17">
    <source>
        <dbReference type="EMBL" id="ACV06191.1"/>
    </source>
</evidence>
<evidence type="ECO:0000256" key="4">
    <source>
        <dbReference type="ARBA" id="ARBA00022630"/>
    </source>
</evidence>
<name>C7NH21_KYTSD</name>
<keyword evidence="6 15" id="KW-0808">Transferase</keyword>
<evidence type="ECO:0000256" key="6">
    <source>
        <dbReference type="ARBA" id="ARBA00022679"/>
    </source>
</evidence>
<evidence type="ECO:0000259" key="16">
    <source>
        <dbReference type="SMART" id="SM00904"/>
    </source>
</evidence>
<evidence type="ECO:0000256" key="2">
    <source>
        <dbReference type="ARBA" id="ARBA00004726"/>
    </source>
</evidence>
<dbReference type="CDD" id="cd02064">
    <property type="entry name" value="FAD_synthetase_N"/>
    <property type="match status" value="1"/>
</dbReference>
<evidence type="ECO:0000256" key="1">
    <source>
        <dbReference type="ARBA" id="ARBA00002121"/>
    </source>
</evidence>
<dbReference type="Pfam" id="PF06574">
    <property type="entry name" value="FAD_syn"/>
    <property type="match status" value="1"/>
</dbReference>
<dbReference type="eggNOG" id="COG0196">
    <property type="taxonomic scope" value="Bacteria"/>
</dbReference>
<keyword evidence="12" id="KW-0511">Multifunctional enzyme</keyword>
<dbReference type="GO" id="GO:0003919">
    <property type="term" value="F:FMN adenylyltransferase activity"/>
    <property type="evidence" value="ECO:0007669"/>
    <property type="project" value="UniProtKB-UniRule"/>
</dbReference>
<comment type="catalytic activity">
    <reaction evidence="13 15">
        <text>riboflavin + ATP = FMN + ADP + H(+)</text>
        <dbReference type="Rhea" id="RHEA:14357"/>
        <dbReference type="ChEBI" id="CHEBI:15378"/>
        <dbReference type="ChEBI" id="CHEBI:30616"/>
        <dbReference type="ChEBI" id="CHEBI:57986"/>
        <dbReference type="ChEBI" id="CHEBI:58210"/>
        <dbReference type="ChEBI" id="CHEBI:456216"/>
        <dbReference type="EC" id="2.7.1.26"/>
    </reaction>
</comment>
<keyword evidence="18" id="KW-1185">Reference proteome</keyword>
<dbReference type="UniPathway" id="UPA00277">
    <property type="reaction ID" value="UER00407"/>
</dbReference>
<evidence type="ECO:0000256" key="9">
    <source>
        <dbReference type="ARBA" id="ARBA00022777"/>
    </source>
</evidence>
<evidence type="ECO:0000256" key="8">
    <source>
        <dbReference type="ARBA" id="ARBA00022741"/>
    </source>
</evidence>
<gene>
    <name evidence="17" type="ordered locus">Ksed_11510</name>
</gene>
<dbReference type="InterPro" id="IPR002606">
    <property type="entry name" value="Riboflavin_kinase_bac"/>
</dbReference>
<keyword evidence="9 15" id="KW-0418">Kinase</keyword>
<comment type="similarity">
    <text evidence="15">Belongs to the ribF family.</text>
</comment>
<dbReference type="SUPFAM" id="SSF82114">
    <property type="entry name" value="Riboflavin kinase-like"/>
    <property type="match status" value="1"/>
</dbReference>
<dbReference type="PANTHER" id="PTHR22749:SF6">
    <property type="entry name" value="RIBOFLAVIN KINASE"/>
    <property type="match status" value="1"/>
</dbReference>
<dbReference type="InterPro" id="IPR014729">
    <property type="entry name" value="Rossmann-like_a/b/a_fold"/>
</dbReference>
<comment type="function">
    <text evidence="1">Catalyzes the phosphorylation of riboflavin to FMN followed by the adenylation of FMN to FAD.</text>
</comment>
<keyword evidence="8 15" id="KW-0547">Nucleotide-binding</keyword>
<dbReference type="EC" id="2.7.7.2" evidence="15"/>
<dbReference type="Gene3D" id="3.40.50.620">
    <property type="entry name" value="HUPs"/>
    <property type="match status" value="1"/>
</dbReference>
<dbReference type="GO" id="GO:0009398">
    <property type="term" value="P:FMN biosynthetic process"/>
    <property type="evidence" value="ECO:0007669"/>
    <property type="project" value="UniProtKB-UniRule"/>
</dbReference>
<protein>
    <recommendedName>
        <fullName evidence="15">Riboflavin biosynthesis protein</fullName>
    </recommendedName>
    <domain>
        <recommendedName>
            <fullName evidence="15">Riboflavin kinase</fullName>
            <ecNumber evidence="15">2.7.1.26</ecNumber>
        </recommendedName>
        <alternativeName>
            <fullName evidence="15">Flavokinase</fullName>
        </alternativeName>
    </domain>
    <domain>
        <recommendedName>
            <fullName evidence="15">FMN adenylyltransferase</fullName>
            <ecNumber evidence="15">2.7.7.2</ecNumber>
        </recommendedName>
        <alternativeName>
            <fullName evidence="15">FAD pyrophosphorylase</fullName>
        </alternativeName>
        <alternativeName>
            <fullName evidence="15">FAD synthase</fullName>
        </alternativeName>
    </domain>
</protein>
<dbReference type="GO" id="GO:0009231">
    <property type="term" value="P:riboflavin biosynthetic process"/>
    <property type="evidence" value="ECO:0007669"/>
    <property type="project" value="InterPro"/>
</dbReference>
<accession>C7NH21</accession>
<dbReference type="InterPro" id="IPR023468">
    <property type="entry name" value="Riboflavin_kinase"/>
</dbReference>
<dbReference type="SMART" id="SM00904">
    <property type="entry name" value="Flavokinase"/>
    <property type="match status" value="1"/>
</dbReference>
<dbReference type="InterPro" id="IPR023465">
    <property type="entry name" value="Riboflavin_kinase_dom_sf"/>
</dbReference>
<keyword evidence="10 15" id="KW-0274">FAD</keyword>
<dbReference type="KEGG" id="kse:Ksed_11510"/>
<dbReference type="GO" id="GO:0005524">
    <property type="term" value="F:ATP binding"/>
    <property type="evidence" value="ECO:0007669"/>
    <property type="project" value="UniProtKB-UniRule"/>
</dbReference>
<evidence type="ECO:0000256" key="5">
    <source>
        <dbReference type="ARBA" id="ARBA00022643"/>
    </source>
</evidence>
<evidence type="ECO:0000256" key="15">
    <source>
        <dbReference type="PIRNR" id="PIRNR004491"/>
    </source>
</evidence>
<dbReference type="STRING" id="478801.Ksed_11510"/>
<feature type="domain" description="Riboflavin kinase" evidence="16">
    <location>
        <begin position="158"/>
        <end position="290"/>
    </location>
</feature>
<dbReference type="Proteomes" id="UP000006666">
    <property type="component" value="Chromosome"/>
</dbReference>
<dbReference type="EC" id="2.7.1.26" evidence="15"/>
<comment type="catalytic activity">
    <reaction evidence="14 15">
        <text>FMN + ATP + H(+) = FAD + diphosphate</text>
        <dbReference type="Rhea" id="RHEA:17237"/>
        <dbReference type="ChEBI" id="CHEBI:15378"/>
        <dbReference type="ChEBI" id="CHEBI:30616"/>
        <dbReference type="ChEBI" id="CHEBI:33019"/>
        <dbReference type="ChEBI" id="CHEBI:57692"/>
        <dbReference type="ChEBI" id="CHEBI:58210"/>
        <dbReference type="EC" id="2.7.7.2"/>
    </reaction>
</comment>
<proteinExistence type="inferred from homology"/>
<evidence type="ECO:0000313" key="18">
    <source>
        <dbReference type="Proteomes" id="UP000006666"/>
    </source>
</evidence>
<dbReference type="HOGENOM" id="CLU_048437_0_0_11"/>